<dbReference type="OrthoDB" id="9804695at2"/>
<dbReference type="Gene3D" id="3.40.50.720">
    <property type="entry name" value="NAD(P)-binding Rossmann-like Domain"/>
    <property type="match status" value="1"/>
</dbReference>
<dbReference type="PANTHER" id="PTHR33303">
    <property type="entry name" value="CYTOPLASMIC PROTEIN-RELATED"/>
    <property type="match status" value="1"/>
</dbReference>
<feature type="domain" description="CoA-binding" evidence="1">
    <location>
        <begin position="14"/>
        <end position="112"/>
    </location>
</feature>
<dbReference type="PANTHER" id="PTHR33303:SF2">
    <property type="entry name" value="COA-BINDING DOMAIN-CONTAINING PROTEIN"/>
    <property type="match status" value="1"/>
</dbReference>
<evidence type="ECO:0000313" key="3">
    <source>
        <dbReference type="Proteomes" id="UP000245368"/>
    </source>
</evidence>
<dbReference type="InterPro" id="IPR036291">
    <property type="entry name" value="NAD(P)-bd_dom_sf"/>
</dbReference>
<dbReference type="KEGG" id="dez:DKM44_11130"/>
<proteinExistence type="predicted"/>
<dbReference type="SUPFAM" id="SSF51735">
    <property type="entry name" value="NAD(P)-binding Rossmann-fold domains"/>
    <property type="match status" value="1"/>
</dbReference>
<dbReference type="Proteomes" id="UP000245368">
    <property type="component" value="Chromosome"/>
</dbReference>
<evidence type="ECO:0000259" key="1">
    <source>
        <dbReference type="SMART" id="SM00881"/>
    </source>
</evidence>
<accession>A0A2Z3JSM8</accession>
<evidence type="ECO:0000313" key="2">
    <source>
        <dbReference type="EMBL" id="AWN23714.1"/>
    </source>
</evidence>
<gene>
    <name evidence="2" type="ORF">DKM44_11130</name>
</gene>
<dbReference type="SMART" id="SM00881">
    <property type="entry name" value="CoA_binding"/>
    <property type="match status" value="1"/>
</dbReference>
<keyword evidence="3" id="KW-1185">Reference proteome</keyword>
<dbReference type="AlphaFoldDB" id="A0A2Z3JSM8"/>
<dbReference type="RefSeq" id="WP_109827442.1">
    <property type="nucleotide sequence ID" value="NZ_CP029494.1"/>
</dbReference>
<dbReference type="EMBL" id="CP029494">
    <property type="protein sequence ID" value="AWN23714.1"/>
    <property type="molecule type" value="Genomic_DNA"/>
</dbReference>
<reference evidence="2 3" key="1">
    <citation type="submission" date="2018-05" db="EMBL/GenBank/DDBJ databases">
        <title>Complete Genome Sequence of Deinococcus sp. strain 17bor-2.</title>
        <authorList>
            <person name="Srinivasan S."/>
        </authorList>
    </citation>
    <scope>NUCLEOTIDE SEQUENCE [LARGE SCALE GENOMIC DNA]</scope>
    <source>
        <strain evidence="2 3">17bor-2</strain>
    </source>
</reference>
<organism evidence="2 3">
    <name type="scientific">Deinococcus irradiatisoli</name>
    <dbReference type="NCBI Taxonomy" id="2202254"/>
    <lineage>
        <taxon>Bacteria</taxon>
        <taxon>Thermotogati</taxon>
        <taxon>Deinococcota</taxon>
        <taxon>Deinococci</taxon>
        <taxon>Deinococcales</taxon>
        <taxon>Deinococcaceae</taxon>
        <taxon>Deinococcus</taxon>
    </lineage>
</organism>
<dbReference type="InterPro" id="IPR003781">
    <property type="entry name" value="CoA-bd"/>
</dbReference>
<dbReference type="Pfam" id="PF13380">
    <property type="entry name" value="CoA_binding_2"/>
    <property type="match status" value="1"/>
</dbReference>
<protein>
    <submittedName>
        <fullName evidence="2">CoA-binding protein</fullName>
    </submittedName>
</protein>
<name>A0A2Z3JSM8_9DEIO</name>
<sequence>MTILSDTKDIVRVLETNKAVAVIGYHADPVKPAHYVPEYLERQGYKVYGVNPALASRHASAFGHPVVATLAELSVPIDVVEVFRRSDKVRDHVEDILSMKPLPKVVWLQLGIRDDAVAAQLSDHGIEVIQDRCMLADHRQYL</sequence>